<feature type="region of interest" description="Disordered" evidence="1">
    <location>
        <begin position="374"/>
        <end position="426"/>
    </location>
</feature>
<accession>A0AAD2DA01</accession>
<name>A0AAD2DA01_EUPCR</name>
<evidence type="ECO:0000256" key="1">
    <source>
        <dbReference type="SAM" id="MobiDB-lite"/>
    </source>
</evidence>
<dbReference type="AlphaFoldDB" id="A0AAD2DA01"/>
<organism evidence="2 3">
    <name type="scientific">Euplotes crassus</name>
    <dbReference type="NCBI Taxonomy" id="5936"/>
    <lineage>
        <taxon>Eukaryota</taxon>
        <taxon>Sar</taxon>
        <taxon>Alveolata</taxon>
        <taxon>Ciliophora</taxon>
        <taxon>Intramacronucleata</taxon>
        <taxon>Spirotrichea</taxon>
        <taxon>Hypotrichia</taxon>
        <taxon>Euplotida</taxon>
        <taxon>Euplotidae</taxon>
        <taxon>Moneuplotes</taxon>
    </lineage>
</organism>
<reference evidence="2" key="1">
    <citation type="submission" date="2023-07" db="EMBL/GenBank/DDBJ databases">
        <authorList>
            <consortium name="AG Swart"/>
            <person name="Singh M."/>
            <person name="Singh A."/>
            <person name="Seah K."/>
            <person name="Emmerich C."/>
        </authorList>
    </citation>
    <scope>NUCLEOTIDE SEQUENCE</scope>
    <source>
        <strain evidence="2">DP1</strain>
    </source>
</reference>
<proteinExistence type="predicted"/>
<gene>
    <name evidence="2" type="ORF">ECRASSUSDP1_LOCUS28297</name>
</gene>
<dbReference type="EMBL" id="CAMPGE010029200">
    <property type="protein sequence ID" value="CAI2386674.1"/>
    <property type="molecule type" value="Genomic_DNA"/>
</dbReference>
<protein>
    <submittedName>
        <fullName evidence="2">Uncharacterized protein</fullName>
    </submittedName>
</protein>
<feature type="compositionally biased region" description="Basic and acidic residues" evidence="1">
    <location>
        <begin position="398"/>
        <end position="408"/>
    </location>
</feature>
<evidence type="ECO:0000313" key="3">
    <source>
        <dbReference type="Proteomes" id="UP001295684"/>
    </source>
</evidence>
<feature type="region of interest" description="Disordered" evidence="1">
    <location>
        <begin position="261"/>
        <end position="289"/>
    </location>
</feature>
<evidence type="ECO:0000313" key="2">
    <source>
        <dbReference type="EMBL" id="CAI2386674.1"/>
    </source>
</evidence>
<keyword evidence="3" id="KW-1185">Reference proteome</keyword>
<sequence>MKREGLKGFVRKYKYQKRGLKAQYQQRKVSFVQKDEDNSKINHDVIHEAQKQFSTGQKIRKRNRFRTHRISLNLAQDKSTERDSYSISKKHIMTMKSQDNWINVKEKHKGRSSVGIKQDESAPIPLKTKTQKKYLTQKPEKKISKNSSVKNIQKTVCNIRKSIEIPKASKLLKKSNKKIDKKVMKAINRVYSKMKIHSNQQPLLVDLVKTRDRSITQPHSVSIEYMTEIKKKFKMSPQKSPDFKRCMSARKTKFSIDQSFNKCPFSMKNPEPKSTQSSPKKSLGGKGRTESTHLHLLENYAQKHSKLLKENMHFRKSSKARQSQELCLPKDNERQIVDVRMDDKVHNKPRFITIKQSSLNCKSQREIPLQCKEAEVRKKTEGEGSSETEDLTQPETRATTESEFEKYLKPTPQPKGTHKANHGSNTKVVPHLADIYFSKTITKRRIRGSFQERTNWAIK</sequence>
<comment type="caution">
    <text evidence="2">The sequence shown here is derived from an EMBL/GenBank/DDBJ whole genome shotgun (WGS) entry which is preliminary data.</text>
</comment>
<dbReference type="Proteomes" id="UP001295684">
    <property type="component" value="Unassembled WGS sequence"/>
</dbReference>